<gene>
    <name evidence="2" type="ORF">MUK42_28212</name>
</gene>
<feature type="coiled-coil region" evidence="1">
    <location>
        <begin position="118"/>
        <end position="159"/>
    </location>
</feature>
<keyword evidence="1" id="KW-0175">Coiled coil</keyword>
<evidence type="ECO:0000313" key="2">
    <source>
        <dbReference type="EMBL" id="URD88057.1"/>
    </source>
</evidence>
<protein>
    <submittedName>
        <fullName evidence="2">Uncharacterized protein</fullName>
    </submittedName>
</protein>
<dbReference type="PANTHER" id="PTHR47747">
    <property type="entry name" value="RIBONUCLEASE P PROTEIN SUBUNIT P38-LIKE PROTEIN"/>
    <property type="match status" value="1"/>
</dbReference>
<dbReference type="PANTHER" id="PTHR47747:SF3">
    <property type="entry name" value="OS03G0853600 PROTEIN"/>
    <property type="match status" value="1"/>
</dbReference>
<sequence>MAADAIAVAEEELKPSRSDEEDERAALFSSYIGLSFALFLGLLPKSSAAYVSSLQSRNRILAMKLFEAEDQLRQLRSRRKEDAKANARVTEIYAGHRTRWQQEEKRLLQRIDAADEGAASLRARIKEMERGEAELRAAVERLEKEVAERDEMLDFMARKVEGDGFSEKGVMGGDGGLDPMDHGELDREFSGVRVSGALEPVLEERFLARNGEFEGTADLFAHQNNYVKEFLMPPVDMKLWMDRSARWQDMQYDSLESTHNMKHLVARSLEIDFRRESPWKVDGESSGVSSKLKLLEQELVNLEKPGKEDPSKILSLMRKQSKRYQSLAGKIDDLCRKMRLNDPCDPTLSPEFRTQRQTEFLLEAFRLQHAASETRQKLSTLQAEATKSYLGDDLTAKDKLHTRRSLDSIRNNFKEIQRNSEIWLARIMGDLEGILARDGASRVRDYYSSPFPFGR</sequence>
<proteinExistence type="predicted"/>
<organism evidence="2 3">
    <name type="scientific">Musa troglodytarum</name>
    <name type="common">fe'i banana</name>
    <dbReference type="NCBI Taxonomy" id="320322"/>
    <lineage>
        <taxon>Eukaryota</taxon>
        <taxon>Viridiplantae</taxon>
        <taxon>Streptophyta</taxon>
        <taxon>Embryophyta</taxon>
        <taxon>Tracheophyta</taxon>
        <taxon>Spermatophyta</taxon>
        <taxon>Magnoliopsida</taxon>
        <taxon>Liliopsida</taxon>
        <taxon>Zingiberales</taxon>
        <taxon>Musaceae</taxon>
        <taxon>Musa</taxon>
    </lineage>
</organism>
<dbReference type="OrthoDB" id="751422at2759"/>
<evidence type="ECO:0000313" key="3">
    <source>
        <dbReference type="Proteomes" id="UP001055439"/>
    </source>
</evidence>
<keyword evidence="3" id="KW-1185">Reference proteome</keyword>
<name>A0A9E7F3S5_9LILI</name>
<accession>A0A9E7F3S5</accession>
<evidence type="ECO:0000256" key="1">
    <source>
        <dbReference type="SAM" id="Coils"/>
    </source>
</evidence>
<dbReference type="AlphaFoldDB" id="A0A9E7F3S5"/>
<dbReference type="EMBL" id="CP097504">
    <property type="protein sequence ID" value="URD88057.1"/>
    <property type="molecule type" value="Genomic_DNA"/>
</dbReference>
<dbReference type="Proteomes" id="UP001055439">
    <property type="component" value="Chromosome 2"/>
</dbReference>
<reference evidence="2" key="1">
    <citation type="submission" date="2022-05" db="EMBL/GenBank/DDBJ databases">
        <title>The Musa troglodytarum L. genome provides insights into the mechanism of non-climacteric behaviour and enrichment of carotenoids.</title>
        <authorList>
            <person name="Wang J."/>
        </authorList>
    </citation>
    <scope>NUCLEOTIDE SEQUENCE</scope>
    <source>
        <tissue evidence="2">Leaf</tissue>
    </source>
</reference>